<comment type="caution">
    <text evidence="3">The sequence shown here is derived from an EMBL/GenBank/DDBJ whole genome shotgun (WGS) entry which is preliminary data.</text>
</comment>
<dbReference type="PANTHER" id="PTHR42730">
    <property type="entry name" value="2-OXOGLUTARATE SYNTHASE SUBUNIT KORC"/>
    <property type="match status" value="1"/>
</dbReference>
<dbReference type="InterPro" id="IPR002869">
    <property type="entry name" value="Pyrv_flavodox_OxRed_cen"/>
</dbReference>
<evidence type="ECO:0000259" key="2">
    <source>
        <dbReference type="Pfam" id="PF01558"/>
    </source>
</evidence>
<dbReference type="PANTHER" id="PTHR42730:SF1">
    <property type="entry name" value="2-OXOGLUTARATE SYNTHASE SUBUNIT KORC"/>
    <property type="match status" value="1"/>
</dbReference>
<dbReference type="InterPro" id="IPR052554">
    <property type="entry name" value="2-oxoglutarate_synth_KorC"/>
</dbReference>
<keyword evidence="1" id="KW-0560">Oxidoreductase</keyword>
<dbReference type="InterPro" id="IPR019752">
    <property type="entry name" value="Pyrv/ketoisovalerate_OxRed_cat"/>
</dbReference>
<dbReference type="Gene3D" id="3.40.920.10">
    <property type="entry name" value="Pyruvate-ferredoxin oxidoreductase, PFOR, domain III"/>
    <property type="match status" value="1"/>
</dbReference>
<gene>
    <name evidence="3" type="ORF">DRP53_01585</name>
</gene>
<accession>A0A660SKW4</accession>
<dbReference type="AlphaFoldDB" id="A0A660SKW4"/>
<dbReference type="Pfam" id="PF01558">
    <property type="entry name" value="POR"/>
    <property type="match status" value="1"/>
</dbReference>
<evidence type="ECO:0000313" key="4">
    <source>
        <dbReference type="Proteomes" id="UP000268469"/>
    </source>
</evidence>
<evidence type="ECO:0000313" key="3">
    <source>
        <dbReference type="EMBL" id="RKX71424.1"/>
    </source>
</evidence>
<proteinExistence type="predicted"/>
<dbReference type="Proteomes" id="UP000268469">
    <property type="component" value="Unassembled WGS sequence"/>
</dbReference>
<dbReference type="NCBIfam" id="TIGR02175">
    <property type="entry name" value="PorC_KorC"/>
    <property type="match status" value="1"/>
</dbReference>
<dbReference type="SUPFAM" id="SSF53323">
    <property type="entry name" value="Pyruvate-ferredoxin oxidoreductase, PFOR, domain III"/>
    <property type="match status" value="1"/>
</dbReference>
<dbReference type="GO" id="GO:0016625">
    <property type="term" value="F:oxidoreductase activity, acting on the aldehyde or oxo group of donors, iron-sulfur protein as acceptor"/>
    <property type="evidence" value="ECO:0007669"/>
    <property type="project" value="InterPro"/>
</dbReference>
<organism evidence="3 4">
    <name type="scientific">candidate division WOR-3 bacterium</name>
    <dbReference type="NCBI Taxonomy" id="2052148"/>
    <lineage>
        <taxon>Bacteria</taxon>
        <taxon>Bacteria division WOR-3</taxon>
    </lineage>
</organism>
<feature type="domain" description="Pyruvate/ketoisovalerate oxidoreductase catalytic" evidence="2">
    <location>
        <begin position="11"/>
        <end position="174"/>
    </location>
</feature>
<dbReference type="EMBL" id="QNBE01000009">
    <property type="protein sequence ID" value="RKX71424.1"/>
    <property type="molecule type" value="Genomic_DNA"/>
</dbReference>
<sequence>MTNEIIIAGFGGQGIISAGMIIAQAGMSEGRYVTFFPSYGAEMRGGTANCSVVVSDEEVASPVVDRPDTLMVMNEPSLIRFEPRVKENGILFFNQTLIKSRPKRKDIKIYPVEANLIAEELGSGRIANMVMLGAFAAVTKTVDLDSLKAAQRVIFKKADEKMHRLNDQALERGYKLING</sequence>
<reference evidence="3 4" key="1">
    <citation type="submission" date="2018-06" db="EMBL/GenBank/DDBJ databases">
        <title>Extensive metabolic versatility and redundancy in microbially diverse, dynamic hydrothermal sediments.</title>
        <authorList>
            <person name="Dombrowski N."/>
            <person name="Teske A."/>
            <person name="Baker B.J."/>
        </authorList>
    </citation>
    <scope>NUCLEOTIDE SEQUENCE [LARGE SCALE GENOMIC DNA]</scope>
    <source>
        <strain evidence="3">B36_G15</strain>
    </source>
</reference>
<name>A0A660SKW4_UNCW3</name>
<protein>
    <submittedName>
        <fullName evidence="3">2-oxoacid:ferredoxin oxidoreductase subunit gamma</fullName>
    </submittedName>
</protein>
<evidence type="ECO:0000256" key="1">
    <source>
        <dbReference type="ARBA" id="ARBA00023002"/>
    </source>
</evidence>
<dbReference type="InterPro" id="IPR011894">
    <property type="entry name" value="PorC_KorC"/>
</dbReference>